<protein>
    <submittedName>
        <fullName evidence="1">Uncharacterized protein</fullName>
    </submittedName>
</protein>
<name>A0ACC0PFQ0_RHOML</name>
<comment type="caution">
    <text evidence="1">The sequence shown here is derived from an EMBL/GenBank/DDBJ whole genome shotgun (WGS) entry which is preliminary data.</text>
</comment>
<gene>
    <name evidence="1" type="ORF">RHMOL_Rhmol03G0141400</name>
</gene>
<dbReference type="EMBL" id="CM046390">
    <property type="protein sequence ID" value="KAI8563852.1"/>
    <property type="molecule type" value="Genomic_DNA"/>
</dbReference>
<keyword evidence="2" id="KW-1185">Reference proteome</keyword>
<dbReference type="Proteomes" id="UP001062846">
    <property type="component" value="Chromosome 3"/>
</dbReference>
<organism evidence="1 2">
    <name type="scientific">Rhododendron molle</name>
    <name type="common">Chinese azalea</name>
    <name type="synonym">Azalea mollis</name>
    <dbReference type="NCBI Taxonomy" id="49168"/>
    <lineage>
        <taxon>Eukaryota</taxon>
        <taxon>Viridiplantae</taxon>
        <taxon>Streptophyta</taxon>
        <taxon>Embryophyta</taxon>
        <taxon>Tracheophyta</taxon>
        <taxon>Spermatophyta</taxon>
        <taxon>Magnoliopsida</taxon>
        <taxon>eudicotyledons</taxon>
        <taxon>Gunneridae</taxon>
        <taxon>Pentapetalae</taxon>
        <taxon>asterids</taxon>
        <taxon>Ericales</taxon>
        <taxon>Ericaceae</taxon>
        <taxon>Ericoideae</taxon>
        <taxon>Rhodoreae</taxon>
        <taxon>Rhododendron</taxon>
    </lineage>
</organism>
<proteinExistence type="predicted"/>
<reference evidence="1" key="1">
    <citation type="submission" date="2022-02" db="EMBL/GenBank/DDBJ databases">
        <title>Plant Genome Project.</title>
        <authorList>
            <person name="Zhang R.-G."/>
        </authorList>
    </citation>
    <scope>NUCLEOTIDE SEQUENCE</scope>
    <source>
        <strain evidence="1">AT1</strain>
    </source>
</reference>
<sequence>MPQKKLLKERAHQAIARWIYDAGIPLNVVNVESIEPMIEAIRQYGLGLTPPSYYQVNCPKGSMFVESVDASVHSTTGDDMYSLLDDYVERIREANVVQVVTDSAAYNKMAGKLLMAKRPHLHWTPCATHCLDLMLEDIFKLPYLKRTWERAIKVHGNIYNCLILLNMMRYFTQRKELIKPAKTRFATTCLTLQRVHQQKNNLRKMFTSEAWSKSKSAKEIDGKKVAEIMLLPSFWNNVLLALRFACPLVKVLRLVDGEEKPAMGYIYEAMDRAKETIMNTFGGDEDKHKSVFEIIDARWEVQLHQPLHAAGYYLNHAFFYKDGARMKADKEVWKGLVDCIERLVPTERMQDEILHQIALHEEGIFKKDMAM</sequence>
<evidence type="ECO:0000313" key="2">
    <source>
        <dbReference type="Proteomes" id="UP001062846"/>
    </source>
</evidence>
<evidence type="ECO:0000313" key="1">
    <source>
        <dbReference type="EMBL" id="KAI8563852.1"/>
    </source>
</evidence>
<accession>A0ACC0PFQ0</accession>